<dbReference type="Proteomes" id="UP000299211">
    <property type="component" value="Unassembled WGS sequence"/>
</dbReference>
<evidence type="ECO:0000313" key="4">
    <source>
        <dbReference type="Proteomes" id="UP000302139"/>
    </source>
</evidence>
<dbReference type="EMBL" id="BJHY01000001">
    <property type="protein sequence ID" value="GDY70848.1"/>
    <property type="molecule type" value="Genomic_DNA"/>
</dbReference>
<evidence type="ECO:0000313" key="2">
    <source>
        <dbReference type="EMBL" id="GDY70848.1"/>
    </source>
</evidence>
<organism evidence="1 4">
    <name type="scientific">Streptomyces avermitilis</name>
    <dbReference type="NCBI Taxonomy" id="33903"/>
    <lineage>
        <taxon>Bacteria</taxon>
        <taxon>Bacillati</taxon>
        <taxon>Actinomycetota</taxon>
        <taxon>Actinomycetes</taxon>
        <taxon>Kitasatosporales</taxon>
        <taxon>Streptomycetaceae</taxon>
        <taxon>Streptomyces</taxon>
    </lineage>
</organism>
<evidence type="ECO:0000313" key="1">
    <source>
        <dbReference type="EMBL" id="GDY68769.1"/>
    </source>
</evidence>
<accession>A0A4D4MAW0</accession>
<reference evidence="2 3" key="1">
    <citation type="submission" date="2019-04" db="EMBL/GenBank/DDBJ databases">
        <title>Draft genome sequences of Streptomyces avermitilis ATCC 31267.</title>
        <authorList>
            <person name="Komaki H."/>
            <person name="Tamura T."/>
            <person name="Hosoyama A."/>
        </authorList>
    </citation>
    <scope>NUCLEOTIDE SEQUENCE [LARGE SCALE GENOMIC DNA]</scope>
    <source>
        <strain evidence="2 3">ATCC 31267</strain>
    </source>
</reference>
<dbReference type="Proteomes" id="UP000302139">
    <property type="component" value="Unassembled WGS sequence"/>
</dbReference>
<evidence type="ECO:0000313" key="3">
    <source>
        <dbReference type="Proteomes" id="UP000299211"/>
    </source>
</evidence>
<dbReference type="AlphaFoldDB" id="A0A4D4MAW0"/>
<proteinExistence type="predicted"/>
<dbReference type="EMBL" id="BJHX01000001">
    <property type="protein sequence ID" value="GDY68769.1"/>
    <property type="molecule type" value="Genomic_DNA"/>
</dbReference>
<comment type="caution">
    <text evidence="1">The sequence shown here is derived from an EMBL/GenBank/DDBJ whole genome shotgun (WGS) entry which is preliminary data.</text>
</comment>
<reference evidence="1 4" key="2">
    <citation type="submission" date="2019-04" db="EMBL/GenBank/DDBJ databases">
        <title>Draft genome sequences of Streptomyces avermitilis NBRC 14893.</title>
        <authorList>
            <person name="Komaki H."/>
            <person name="Tamura T."/>
            <person name="Hosoyama A."/>
        </authorList>
    </citation>
    <scope>NUCLEOTIDE SEQUENCE [LARGE SCALE GENOMIC DNA]</scope>
    <source>
        <strain evidence="1 4">NBRC 14893</strain>
    </source>
</reference>
<protein>
    <submittedName>
        <fullName evidence="1">Uncharacterized protein</fullName>
    </submittedName>
</protein>
<name>A0A4D4MAW0_STRAX</name>
<gene>
    <name evidence="1" type="ORF">SAV14893_081620</name>
    <name evidence="2" type="ORF">SAV31267_003330</name>
</gene>
<sequence length="116" mass="13119">MDGGENGLENVEGEVERVSTRAAGVLRFSEKRDPAALMQLVQLRAIDPEAAYWRRGVEAATRWLHETDSSELRVPFTYVTPEDWSSSLRVWVADQRRYYAAGTPEASRSKSWSGWG</sequence>